<dbReference type="AlphaFoldDB" id="A0AAV4MPC9"/>
<evidence type="ECO:0000313" key="1">
    <source>
        <dbReference type="EMBL" id="GIX74192.1"/>
    </source>
</evidence>
<organism evidence="1 2">
    <name type="scientific">Caerostris darwini</name>
    <dbReference type="NCBI Taxonomy" id="1538125"/>
    <lineage>
        <taxon>Eukaryota</taxon>
        <taxon>Metazoa</taxon>
        <taxon>Ecdysozoa</taxon>
        <taxon>Arthropoda</taxon>
        <taxon>Chelicerata</taxon>
        <taxon>Arachnida</taxon>
        <taxon>Araneae</taxon>
        <taxon>Araneomorphae</taxon>
        <taxon>Entelegynae</taxon>
        <taxon>Araneoidea</taxon>
        <taxon>Araneidae</taxon>
        <taxon>Caerostris</taxon>
    </lineage>
</organism>
<protein>
    <submittedName>
        <fullName evidence="1">Uncharacterized protein</fullName>
    </submittedName>
</protein>
<comment type="caution">
    <text evidence="1">The sequence shown here is derived from an EMBL/GenBank/DDBJ whole genome shotgun (WGS) entry which is preliminary data.</text>
</comment>
<dbReference type="EMBL" id="BPLQ01000716">
    <property type="protein sequence ID" value="GIX74192.1"/>
    <property type="molecule type" value="Genomic_DNA"/>
</dbReference>
<sequence length="83" mass="9300">MEVNRPFTKFPGREGKTGKKIPAVVSAAHGFPGRQFPRMSGTFVNTRPFRILGVHPTRGSGIESSVLREEPCVSEWKFSRVNR</sequence>
<reference evidence="1 2" key="1">
    <citation type="submission" date="2021-06" db="EMBL/GenBank/DDBJ databases">
        <title>Caerostris darwini draft genome.</title>
        <authorList>
            <person name="Kono N."/>
            <person name="Arakawa K."/>
        </authorList>
    </citation>
    <scope>NUCLEOTIDE SEQUENCE [LARGE SCALE GENOMIC DNA]</scope>
</reference>
<keyword evidence="2" id="KW-1185">Reference proteome</keyword>
<proteinExistence type="predicted"/>
<evidence type="ECO:0000313" key="2">
    <source>
        <dbReference type="Proteomes" id="UP001054837"/>
    </source>
</evidence>
<dbReference type="Proteomes" id="UP001054837">
    <property type="component" value="Unassembled WGS sequence"/>
</dbReference>
<name>A0AAV4MPC9_9ARAC</name>
<accession>A0AAV4MPC9</accession>
<gene>
    <name evidence="1" type="ORF">CDAR_6551</name>
</gene>